<gene>
    <name evidence="2" type="ORF">UVI_02016650</name>
</gene>
<reference evidence="3" key="1">
    <citation type="journal article" date="2016" name="Genome Announc.">
        <title>Genome sequence of Ustilaginoidea virens IPU010, a rice pathogenic fungus causing false smut.</title>
        <authorList>
            <person name="Kumagai T."/>
            <person name="Ishii T."/>
            <person name="Terai G."/>
            <person name="Umemura M."/>
            <person name="Machida M."/>
            <person name="Asai K."/>
        </authorList>
    </citation>
    <scope>NUCLEOTIDE SEQUENCE [LARGE SCALE GENOMIC DNA]</scope>
    <source>
        <strain evidence="3">IPU010</strain>
    </source>
</reference>
<sequence>MLLPPPVLGKRKAETQDNERLSKRLSLLNLEKGGSKLYVPVESPAPAGLTTRNAPDNNNNNNNNHDDDSMMQLDHSQHRVYIYNLDDELSSESGHDDDDDADGKLILLPDVEKHLRERRIPPHVLANSQGQLAGMHMQLVPYSDPKSLTVPEEHDSVRKAIIEARQRARDKQRLEREATPSTPFPTVSTAGVVMSSAVDKGDEMDID</sequence>
<accession>A0A1B5L1L8</accession>
<proteinExistence type="predicted"/>
<feature type="region of interest" description="Disordered" evidence="1">
    <location>
        <begin position="38"/>
        <end position="70"/>
    </location>
</feature>
<evidence type="ECO:0000313" key="2">
    <source>
        <dbReference type="EMBL" id="GAO16273.1"/>
    </source>
</evidence>
<dbReference type="Proteomes" id="UP000054053">
    <property type="component" value="Unassembled WGS sequence"/>
</dbReference>
<dbReference type="Pfam" id="PF20354">
    <property type="entry name" value="DUF6649"/>
    <property type="match status" value="1"/>
</dbReference>
<evidence type="ECO:0000313" key="3">
    <source>
        <dbReference type="Proteomes" id="UP000054053"/>
    </source>
</evidence>
<feature type="compositionally biased region" description="Basic and acidic residues" evidence="1">
    <location>
        <begin position="166"/>
        <end position="178"/>
    </location>
</feature>
<feature type="compositionally biased region" description="Polar residues" evidence="1">
    <location>
        <begin position="179"/>
        <end position="189"/>
    </location>
</feature>
<protein>
    <submittedName>
        <fullName evidence="2">Uncharacterized protein</fullName>
    </submittedName>
</protein>
<evidence type="ECO:0000256" key="1">
    <source>
        <dbReference type="SAM" id="MobiDB-lite"/>
    </source>
</evidence>
<feature type="compositionally biased region" description="Basic and acidic residues" evidence="1">
    <location>
        <begin position="11"/>
        <end position="20"/>
    </location>
</feature>
<organism evidence="2 3">
    <name type="scientific">Ustilaginoidea virens</name>
    <name type="common">Rice false smut fungus</name>
    <name type="synonym">Villosiclava virens</name>
    <dbReference type="NCBI Taxonomy" id="1159556"/>
    <lineage>
        <taxon>Eukaryota</taxon>
        <taxon>Fungi</taxon>
        <taxon>Dikarya</taxon>
        <taxon>Ascomycota</taxon>
        <taxon>Pezizomycotina</taxon>
        <taxon>Sordariomycetes</taxon>
        <taxon>Hypocreomycetidae</taxon>
        <taxon>Hypocreales</taxon>
        <taxon>Clavicipitaceae</taxon>
        <taxon>Ustilaginoidea</taxon>
    </lineage>
</organism>
<dbReference type="InterPro" id="IPR046591">
    <property type="entry name" value="DUF6649"/>
</dbReference>
<feature type="region of interest" description="Disordered" evidence="1">
    <location>
        <begin position="166"/>
        <end position="207"/>
    </location>
</feature>
<comment type="caution">
    <text evidence="2">The sequence shown here is derived from an EMBL/GenBank/DDBJ whole genome shotgun (WGS) entry which is preliminary data.</text>
</comment>
<feature type="region of interest" description="Disordered" evidence="1">
    <location>
        <begin position="1"/>
        <end position="20"/>
    </location>
</feature>
<dbReference type="EMBL" id="BBTG02000006">
    <property type="protein sequence ID" value="GAO16273.1"/>
    <property type="molecule type" value="Genomic_DNA"/>
</dbReference>
<dbReference type="AlphaFoldDB" id="A0A1B5L1L8"/>
<name>A0A1B5L1L8_USTVR</name>